<dbReference type="InterPro" id="IPR012337">
    <property type="entry name" value="RNaseH-like_sf"/>
</dbReference>
<feature type="region of interest" description="Disordered" evidence="1">
    <location>
        <begin position="691"/>
        <end position="719"/>
    </location>
</feature>
<reference evidence="3 4" key="1">
    <citation type="journal article" date="2018" name="Cell">
        <title>The Chara Genome: Secondary Complexity and Implications for Plant Terrestrialization.</title>
        <authorList>
            <person name="Nishiyama T."/>
            <person name="Sakayama H."/>
            <person name="Vries J.D."/>
            <person name="Buschmann H."/>
            <person name="Saint-Marcoux D."/>
            <person name="Ullrich K.K."/>
            <person name="Haas F.B."/>
            <person name="Vanderstraeten L."/>
            <person name="Becker D."/>
            <person name="Lang D."/>
            <person name="Vosolsobe S."/>
            <person name="Rombauts S."/>
            <person name="Wilhelmsson P.K.I."/>
            <person name="Janitza P."/>
            <person name="Kern R."/>
            <person name="Heyl A."/>
            <person name="Rumpler F."/>
            <person name="Villalobos L.I.A.C."/>
            <person name="Clay J.M."/>
            <person name="Skokan R."/>
            <person name="Toyoda A."/>
            <person name="Suzuki Y."/>
            <person name="Kagoshima H."/>
            <person name="Schijlen E."/>
            <person name="Tajeshwar N."/>
            <person name="Catarino B."/>
            <person name="Hetherington A.J."/>
            <person name="Saltykova A."/>
            <person name="Bonnot C."/>
            <person name="Breuninger H."/>
            <person name="Symeonidi A."/>
            <person name="Radhakrishnan G.V."/>
            <person name="Van Nieuwerburgh F."/>
            <person name="Deforce D."/>
            <person name="Chang C."/>
            <person name="Karol K.G."/>
            <person name="Hedrich R."/>
            <person name="Ulvskov P."/>
            <person name="Glockner G."/>
            <person name="Delwiche C.F."/>
            <person name="Petrasek J."/>
            <person name="Van de Peer Y."/>
            <person name="Friml J."/>
            <person name="Beilby M."/>
            <person name="Dolan L."/>
            <person name="Kohara Y."/>
            <person name="Sugano S."/>
            <person name="Fujiyama A."/>
            <person name="Delaux P.-M."/>
            <person name="Quint M."/>
            <person name="TheiBen G."/>
            <person name="Hagemann M."/>
            <person name="Harholt J."/>
            <person name="Dunand C."/>
            <person name="Zachgo S."/>
            <person name="Langdale J."/>
            <person name="Maumus F."/>
            <person name="Straeten D.V.D."/>
            <person name="Gould S.B."/>
            <person name="Rensing S.A."/>
        </authorList>
    </citation>
    <scope>NUCLEOTIDE SEQUENCE [LARGE SCALE GENOMIC DNA]</scope>
    <source>
        <strain evidence="3 4">S276</strain>
    </source>
</reference>
<dbReference type="EMBL" id="BFEA01000123">
    <property type="protein sequence ID" value="GBG69965.1"/>
    <property type="molecule type" value="Genomic_DNA"/>
</dbReference>
<feature type="region of interest" description="Disordered" evidence="1">
    <location>
        <begin position="1131"/>
        <end position="1283"/>
    </location>
</feature>
<feature type="region of interest" description="Disordered" evidence="1">
    <location>
        <begin position="962"/>
        <end position="1052"/>
    </location>
</feature>
<feature type="compositionally biased region" description="Acidic residues" evidence="1">
    <location>
        <begin position="605"/>
        <end position="621"/>
    </location>
</feature>
<organism evidence="3 4">
    <name type="scientific">Chara braunii</name>
    <name type="common">Braun's stonewort</name>
    <dbReference type="NCBI Taxonomy" id="69332"/>
    <lineage>
        <taxon>Eukaryota</taxon>
        <taxon>Viridiplantae</taxon>
        <taxon>Streptophyta</taxon>
        <taxon>Charophyceae</taxon>
        <taxon>Charales</taxon>
        <taxon>Characeae</taxon>
        <taxon>Chara</taxon>
    </lineage>
</organism>
<evidence type="ECO:0000313" key="3">
    <source>
        <dbReference type="EMBL" id="GBG69965.1"/>
    </source>
</evidence>
<feature type="region of interest" description="Disordered" evidence="1">
    <location>
        <begin position="119"/>
        <end position="226"/>
    </location>
</feature>
<dbReference type="Pfam" id="PF04937">
    <property type="entry name" value="DUF659"/>
    <property type="match status" value="1"/>
</dbReference>
<evidence type="ECO:0000259" key="2">
    <source>
        <dbReference type="Pfam" id="PF04937"/>
    </source>
</evidence>
<evidence type="ECO:0000256" key="1">
    <source>
        <dbReference type="SAM" id="MobiDB-lite"/>
    </source>
</evidence>
<evidence type="ECO:0000313" key="4">
    <source>
        <dbReference type="Proteomes" id="UP000265515"/>
    </source>
</evidence>
<name>A0A388KIT3_CHABU</name>
<protein>
    <recommendedName>
        <fullName evidence="2">DUF659 domain-containing protein</fullName>
    </recommendedName>
</protein>
<feature type="domain" description="DUF659" evidence="2">
    <location>
        <begin position="338"/>
        <end position="453"/>
    </location>
</feature>
<feature type="region of interest" description="Disordered" evidence="1">
    <location>
        <begin position="581"/>
        <end position="669"/>
    </location>
</feature>
<dbReference type="Gramene" id="GBG69965">
    <property type="protein sequence ID" value="GBG69965"/>
    <property type="gene ID" value="CBR_g4793"/>
</dbReference>
<comment type="caution">
    <text evidence="3">The sequence shown here is derived from an EMBL/GenBank/DDBJ whole genome shotgun (WGS) entry which is preliminary data.</text>
</comment>
<feature type="compositionally biased region" description="Gly residues" evidence="1">
    <location>
        <begin position="650"/>
        <end position="665"/>
    </location>
</feature>
<dbReference type="Proteomes" id="UP000265515">
    <property type="component" value="Unassembled WGS sequence"/>
</dbReference>
<proteinExistence type="predicted"/>
<gene>
    <name evidence="3" type="ORF">CBR_g4793</name>
</gene>
<sequence>MDKCPKDFVVSIEELKRLPPGAPAFQWAALLFPEDSKPRRSLASEAGPSRGAVGAPVLAPVAGGPSAGAVPPPVLGGTAVPSAEATRPPPASLEGHCVSLSVGLHPMFTTTAARASAAAGAPLAGDRDTAAAATARWSPPRPPRSTPSLVAADLRAPERTGAVPTSRWSPPRPPRSAAPQSHPPLHQDVQGTAAHTHPPSTQAAEGAGPPPPIPLSDSSPTPAAKTAPTFAGVVAGDLDPMERLRNIPLPQAATPASPAGLFDMSASGTVARGRGTYKQQVVTSYYFDPRERAWHMTIMRFIVESGMPFNCVKLDSFRRMFTIIVPPGVPGAPVPKPPTYHMVRTTLLDELDAEVQRCVRPVLDTARQSDCTIMTDGWTNIRGQTLCNYLVGTERGPAYLATDVMRGRKDAPTLAKAWLHRLKTLDIQLNDITTFVTDSAGVNVSAMQIFEEDESVGQDAAEITACVGSPPWWEDLRRLCNIMDPVMEMLHMLDSDTRQISKVLHRYEIMIASCLTACDSLTATEQDEILDVFDRRRTMFRTRVHIAAMMLDPEFRDATLPDDDVMQQGLIAALVQFGYPEGSPSDSDDEDFFCTAMPRGGDDDGRPDDDRPDDDDSDDGAGDGRDPRSLRRGGGTGGRGVVAPRDAARDGGGLDVVDGGGGSGGPQAEDIGAALERTRADVTMDAEQNAGVDVVDGGGSRDGQASPPHGSRPHLVRLRHGPKRTQSIADLHGAEKDAHPLPRSPVLGGGMDVADVCMEVMEAMDLGCPSAPMTDVDQRAEVASGFPRTDISGVSTMDDGEITPVVGGLGDGNVRLSHPTGSLPRTADLLSIGSALDGLPDIRTLVSPSLSYVQPPCPDGGSTRAAGDEDVGLACPDGSLPRIGDMVGMGTLPDSMFGADTIIPPSLPLVPSPGLQGGPARDATDRGFDEFGGDTILSAMASATPSVFRVGKPHEVALGLVETTTRHGGLPHTRDGRSSAQRSLADSLDGASSDSGAREEPGKDITPASSAAGRTGDRPATRMDSAPHAAGRGGREERQGGAYAGGSCPPVPRLAASSFYDRGRAAPFDGGTAAGRSACGMPDVPFGTRSIGVVGSRNHGAMREYEDQHGRRLATKTSDVAFTRVVKASMWRAKSKGGHERSSQHSSRRGTAPRESVHGDNQDEEVAAVHGGVPEDGQAGDGGRSRRLSRVHDSSGSAGDERRNHTEGAGRGEKRRGAFTIVHDDSSDIPTDKSTGADDPGDSDYRPDGSQPARMEYGSRPARMADGSRPARMADGSDPGGRRLRRRATLNAQGHLTPSTLRPFIPRPREALNERKLVINPDATPEEEHARRYNRHMGLHEVCVLMTDELLPRELEIRLHSPLPGERQTVVVPECSRAHDCLSRMVQSLLHDEYIALSNKEIVRMTFDLPYCPTDETILEPFFRYARIQSLIKRIHVGVASSALPSATVRPLSLPASSPANCQRLANYASPSNVGTPIVTASTVVYASPAAMFTPSPAPCVVPAPVSPVAQLHVRTGGLPEVNASTFDIAIYESLASVGPKHVHAHLSYLDSSQRLQDIAQVAEELHTDMNTWRSVDAAIHPDYHR</sequence>
<feature type="compositionally biased region" description="Low complexity" evidence="1">
    <location>
        <begin position="119"/>
        <end position="138"/>
    </location>
</feature>
<dbReference type="SUPFAM" id="SSF53098">
    <property type="entry name" value="Ribonuclease H-like"/>
    <property type="match status" value="1"/>
</dbReference>
<feature type="compositionally biased region" description="Basic and acidic residues" evidence="1">
    <location>
        <begin position="1199"/>
        <end position="1226"/>
    </location>
</feature>
<accession>A0A388KIT3</accession>
<feature type="compositionally biased region" description="Low complexity" evidence="1">
    <location>
        <begin position="983"/>
        <end position="995"/>
    </location>
</feature>
<keyword evidence="4" id="KW-1185">Reference proteome</keyword>
<feature type="compositionally biased region" description="Low complexity" evidence="1">
    <location>
        <begin position="215"/>
        <end position="226"/>
    </location>
</feature>
<dbReference type="InterPro" id="IPR007021">
    <property type="entry name" value="DUF659"/>
</dbReference>